<dbReference type="Proteomes" id="UP000623967">
    <property type="component" value="Unassembled WGS sequence"/>
</dbReference>
<protein>
    <submittedName>
        <fullName evidence="5">BMC domain-containing protein</fullName>
    </submittedName>
</protein>
<feature type="domain" description="BMC" evidence="4">
    <location>
        <begin position="5"/>
        <end position="89"/>
    </location>
</feature>
<proteinExistence type="inferred from homology"/>
<dbReference type="SUPFAM" id="SSF143414">
    <property type="entry name" value="CcmK-like"/>
    <property type="match status" value="1"/>
</dbReference>
<evidence type="ECO:0000259" key="4">
    <source>
        <dbReference type="PROSITE" id="PS51930"/>
    </source>
</evidence>
<accession>A0ABS1TTZ7</accession>
<sequence length="204" mass="22443">MNTTALGLIEVRGYVGAIEAADAALKAANVTLQNIEKIRGGLVTIMVIGDVGAVKAAVEAGAEAAAKCSTILSSHVIARVHEETEQILIQPRRKATLPNVEDQSQLVMEELEETIETEEIGSVKEEEFHPTVEEAELITQQQEKLVEKSSEPDINNLEGLTVEELRKLARSCHIKNIKPSQIKYGRKEFLLEILTNHLKEIQGK</sequence>
<evidence type="ECO:0000256" key="3">
    <source>
        <dbReference type="PROSITE-ProRule" id="PRU01278"/>
    </source>
</evidence>
<comment type="caution">
    <text evidence="5">The sequence shown here is derived from an EMBL/GenBank/DDBJ whole genome shotgun (WGS) entry which is preliminary data.</text>
</comment>
<dbReference type="CDD" id="cd07045">
    <property type="entry name" value="BMC_CcmK_like"/>
    <property type="match status" value="1"/>
</dbReference>
<dbReference type="Gene3D" id="3.30.70.1710">
    <property type="match status" value="1"/>
</dbReference>
<evidence type="ECO:0000313" key="6">
    <source>
        <dbReference type="Proteomes" id="UP000623967"/>
    </source>
</evidence>
<dbReference type="PANTHER" id="PTHR33941:SF11">
    <property type="entry name" value="BACTERIAL MICROCOMPARTMENT SHELL PROTEIN PDUJ"/>
    <property type="match status" value="1"/>
</dbReference>
<dbReference type="PANTHER" id="PTHR33941">
    <property type="entry name" value="PROPANEDIOL UTILIZATION PROTEIN PDUA"/>
    <property type="match status" value="1"/>
</dbReference>
<dbReference type="InterPro" id="IPR044872">
    <property type="entry name" value="CcmK/CsoS1_BMC"/>
</dbReference>
<evidence type="ECO:0000256" key="2">
    <source>
        <dbReference type="ARBA" id="ARBA00024446"/>
    </source>
</evidence>
<dbReference type="EMBL" id="JAESWB010000365">
    <property type="protein sequence ID" value="MBL4954773.1"/>
    <property type="molecule type" value="Genomic_DNA"/>
</dbReference>
<reference evidence="5 6" key="1">
    <citation type="submission" date="2021-01" db="EMBL/GenBank/DDBJ databases">
        <title>Genome public.</title>
        <authorList>
            <person name="Liu C."/>
            <person name="Sun Q."/>
        </authorList>
    </citation>
    <scope>NUCLEOTIDE SEQUENCE [LARGE SCALE GENOMIC DNA]</scope>
    <source>
        <strain evidence="5 6">YIM B02564</strain>
    </source>
</reference>
<evidence type="ECO:0000313" key="5">
    <source>
        <dbReference type="EMBL" id="MBL4954773.1"/>
    </source>
</evidence>
<dbReference type="Pfam" id="PF00936">
    <property type="entry name" value="BMC"/>
    <property type="match status" value="1"/>
</dbReference>
<dbReference type="RefSeq" id="WP_202656016.1">
    <property type="nucleotide sequence ID" value="NZ_JAESWB010000365.1"/>
</dbReference>
<dbReference type="InterPro" id="IPR037233">
    <property type="entry name" value="CcmK-like_sf"/>
</dbReference>
<gene>
    <name evidence="5" type="ORF">JK635_21680</name>
</gene>
<keyword evidence="2" id="KW-1283">Bacterial microcompartment</keyword>
<dbReference type="InterPro" id="IPR050575">
    <property type="entry name" value="BMC_shell"/>
</dbReference>
<comment type="subcellular location">
    <subcellularLocation>
        <location evidence="1">Bacterial microcompartment</location>
    </subcellularLocation>
</comment>
<name>A0ABS1TTZ7_9BACI</name>
<comment type="similarity">
    <text evidence="3">Belongs to the bacterial microcompartments protein family.</text>
</comment>
<organism evidence="5 6">
    <name type="scientific">Neobacillus paridis</name>
    <dbReference type="NCBI Taxonomy" id="2803862"/>
    <lineage>
        <taxon>Bacteria</taxon>
        <taxon>Bacillati</taxon>
        <taxon>Bacillota</taxon>
        <taxon>Bacilli</taxon>
        <taxon>Bacillales</taxon>
        <taxon>Bacillaceae</taxon>
        <taxon>Neobacillus</taxon>
    </lineage>
</organism>
<evidence type="ECO:0000256" key="1">
    <source>
        <dbReference type="ARBA" id="ARBA00024322"/>
    </source>
</evidence>
<dbReference type="SMART" id="SM00877">
    <property type="entry name" value="BMC"/>
    <property type="match status" value="1"/>
</dbReference>
<dbReference type="PROSITE" id="PS51930">
    <property type="entry name" value="BMC_2"/>
    <property type="match status" value="1"/>
</dbReference>
<dbReference type="InterPro" id="IPR000249">
    <property type="entry name" value="BMC_dom"/>
</dbReference>
<keyword evidence="6" id="KW-1185">Reference proteome</keyword>